<dbReference type="Gramene" id="OGLUM04G04750.1">
    <property type="protein sequence ID" value="OGLUM04G04750.1"/>
    <property type="gene ID" value="OGLUM04G04750"/>
</dbReference>
<dbReference type="AlphaFoldDB" id="A0A0D9ZHZ5"/>
<accession>A0A0D9ZHZ5</accession>
<dbReference type="HOGENOM" id="CLU_2625972_0_0_1"/>
<keyword evidence="2" id="KW-1185">Reference proteome</keyword>
<sequence>MSNGLNQRAAPGMVVGVRTGHCIGHQRLSGGDEITGNEDSQLNDECQASSGRRTQLKILVEGTACRNSLKQALMNFEP</sequence>
<name>A0A0D9ZHZ5_9ORYZ</name>
<protein>
    <submittedName>
        <fullName evidence="1">Uncharacterized protein</fullName>
    </submittedName>
</protein>
<evidence type="ECO:0000313" key="1">
    <source>
        <dbReference type="EnsemblPlants" id="OGLUM04G04750.1"/>
    </source>
</evidence>
<reference evidence="1" key="2">
    <citation type="submission" date="2018-05" db="EMBL/GenBank/DDBJ databases">
        <title>OgluRS3 (Oryza glumaepatula Reference Sequence Version 3).</title>
        <authorList>
            <person name="Zhang J."/>
            <person name="Kudrna D."/>
            <person name="Lee S."/>
            <person name="Talag J."/>
            <person name="Welchert J."/>
            <person name="Wing R.A."/>
        </authorList>
    </citation>
    <scope>NUCLEOTIDE SEQUENCE [LARGE SCALE GENOMIC DNA]</scope>
</reference>
<evidence type="ECO:0000313" key="2">
    <source>
        <dbReference type="Proteomes" id="UP000026961"/>
    </source>
</evidence>
<proteinExistence type="predicted"/>
<reference evidence="1" key="1">
    <citation type="submission" date="2015-04" db="UniProtKB">
        <authorList>
            <consortium name="EnsemblPlants"/>
        </authorList>
    </citation>
    <scope>IDENTIFICATION</scope>
</reference>
<dbReference type="Proteomes" id="UP000026961">
    <property type="component" value="Chromosome 4"/>
</dbReference>
<dbReference type="EnsemblPlants" id="OGLUM04G04750.1">
    <property type="protein sequence ID" value="OGLUM04G04750.1"/>
    <property type="gene ID" value="OGLUM04G04750"/>
</dbReference>
<organism evidence="1">
    <name type="scientific">Oryza glumipatula</name>
    <dbReference type="NCBI Taxonomy" id="40148"/>
    <lineage>
        <taxon>Eukaryota</taxon>
        <taxon>Viridiplantae</taxon>
        <taxon>Streptophyta</taxon>
        <taxon>Embryophyta</taxon>
        <taxon>Tracheophyta</taxon>
        <taxon>Spermatophyta</taxon>
        <taxon>Magnoliopsida</taxon>
        <taxon>Liliopsida</taxon>
        <taxon>Poales</taxon>
        <taxon>Poaceae</taxon>
        <taxon>BOP clade</taxon>
        <taxon>Oryzoideae</taxon>
        <taxon>Oryzeae</taxon>
        <taxon>Oryzinae</taxon>
        <taxon>Oryza</taxon>
    </lineage>
</organism>